<comment type="catalytic activity">
    <reaction evidence="5 8">
        <text>a 2'-deoxycytidine in DNA + S-adenosyl-L-methionine = a 5-methyl-2'-deoxycytidine in DNA + S-adenosyl-L-homocysteine + H(+)</text>
        <dbReference type="Rhea" id="RHEA:13681"/>
        <dbReference type="Rhea" id="RHEA-COMP:11369"/>
        <dbReference type="Rhea" id="RHEA-COMP:11370"/>
        <dbReference type="ChEBI" id="CHEBI:15378"/>
        <dbReference type="ChEBI" id="CHEBI:57856"/>
        <dbReference type="ChEBI" id="CHEBI:59789"/>
        <dbReference type="ChEBI" id="CHEBI:85452"/>
        <dbReference type="ChEBI" id="CHEBI:85454"/>
        <dbReference type="EC" id="2.1.1.37"/>
    </reaction>
</comment>
<evidence type="ECO:0000256" key="2">
    <source>
        <dbReference type="ARBA" id="ARBA00022679"/>
    </source>
</evidence>
<evidence type="ECO:0000256" key="8">
    <source>
        <dbReference type="RuleBase" id="RU000417"/>
    </source>
</evidence>
<dbReference type="PRINTS" id="PR00105">
    <property type="entry name" value="C5METTRFRASE"/>
</dbReference>
<dbReference type="EMBL" id="CP104205">
    <property type="protein sequence ID" value="UWX54587.1"/>
    <property type="molecule type" value="Genomic_DNA"/>
</dbReference>
<dbReference type="GO" id="GO:0032259">
    <property type="term" value="P:methylation"/>
    <property type="evidence" value="ECO:0007669"/>
    <property type="project" value="UniProtKB-KW"/>
</dbReference>
<dbReference type="Pfam" id="PF12728">
    <property type="entry name" value="HTH_17"/>
    <property type="match status" value="1"/>
</dbReference>
<protein>
    <recommendedName>
        <fullName evidence="8">Cytosine-specific methyltransferase</fullName>
        <ecNumber evidence="8">2.1.1.37</ecNumber>
    </recommendedName>
</protein>
<evidence type="ECO:0000256" key="4">
    <source>
        <dbReference type="ARBA" id="ARBA00022747"/>
    </source>
</evidence>
<name>A0ABY5Y894_9FLAO</name>
<dbReference type="PROSITE" id="PS51679">
    <property type="entry name" value="SAM_MT_C5"/>
    <property type="match status" value="1"/>
</dbReference>
<dbReference type="InterPro" id="IPR018117">
    <property type="entry name" value="C5_DNA_meth_AS"/>
</dbReference>
<dbReference type="SUPFAM" id="SSF53335">
    <property type="entry name" value="S-adenosyl-L-methionine-dependent methyltransferases"/>
    <property type="match status" value="1"/>
</dbReference>
<accession>A0ABY5Y894</accession>
<organism evidence="10 11">
    <name type="scientific">Maribacter litopenaei</name>
    <dbReference type="NCBI Taxonomy" id="2976127"/>
    <lineage>
        <taxon>Bacteria</taxon>
        <taxon>Pseudomonadati</taxon>
        <taxon>Bacteroidota</taxon>
        <taxon>Flavobacteriia</taxon>
        <taxon>Flavobacteriales</taxon>
        <taxon>Flavobacteriaceae</taxon>
        <taxon>Maribacter</taxon>
    </lineage>
</organism>
<evidence type="ECO:0000256" key="1">
    <source>
        <dbReference type="ARBA" id="ARBA00022603"/>
    </source>
</evidence>
<comment type="similarity">
    <text evidence="6 7">Belongs to the class I-like SAM-binding methyltransferase superfamily. C5-methyltransferase family.</text>
</comment>
<dbReference type="PANTHER" id="PTHR10629:SF52">
    <property type="entry name" value="DNA (CYTOSINE-5)-METHYLTRANSFERASE 1"/>
    <property type="match status" value="1"/>
</dbReference>
<keyword evidence="4" id="KW-0680">Restriction system</keyword>
<dbReference type="NCBIfam" id="TIGR00675">
    <property type="entry name" value="dcm"/>
    <property type="match status" value="1"/>
</dbReference>
<dbReference type="InterPro" id="IPR050390">
    <property type="entry name" value="C5-Methyltransferase"/>
</dbReference>
<keyword evidence="2 6" id="KW-0808">Transferase</keyword>
<evidence type="ECO:0000256" key="7">
    <source>
        <dbReference type="RuleBase" id="RU000416"/>
    </source>
</evidence>
<gene>
    <name evidence="10" type="ORF">NYZ99_17175</name>
</gene>
<evidence type="ECO:0000259" key="9">
    <source>
        <dbReference type="Pfam" id="PF12728"/>
    </source>
</evidence>
<feature type="domain" description="Helix-turn-helix" evidence="9">
    <location>
        <begin position="1"/>
        <end position="46"/>
    </location>
</feature>
<evidence type="ECO:0000256" key="6">
    <source>
        <dbReference type="PROSITE-ProRule" id="PRU01016"/>
    </source>
</evidence>
<keyword evidence="11" id="KW-1185">Reference proteome</keyword>
<dbReference type="InterPro" id="IPR029063">
    <property type="entry name" value="SAM-dependent_MTases_sf"/>
</dbReference>
<evidence type="ECO:0000256" key="3">
    <source>
        <dbReference type="ARBA" id="ARBA00022691"/>
    </source>
</evidence>
<keyword evidence="1 6" id="KW-0489">Methyltransferase</keyword>
<dbReference type="Gene3D" id="3.40.50.150">
    <property type="entry name" value="Vaccinia Virus protein VP39"/>
    <property type="match status" value="1"/>
</dbReference>
<dbReference type="EC" id="2.1.1.37" evidence="8"/>
<evidence type="ECO:0000313" key="10">
    <source>
        <dbReference type="EMBL" id="UWX54587.1"/>
    </source>
</evidence>
<dbReference type="PANTHER" id="PTHR10629">
    <property type="entry name" value="CYTOSINE-SPECIFIC METHYLTRANSFERASE"/>
    <property type="match status" value="1"/>
</dbReference>
<evidence type="ECO:0000313" key="11">
    <source>
        <dbReference type="Proteomes" id="UP001059209"/>
    </source>
</evidence>
<dbReference type="InterPro" id="IPR041657">
    <property type="entry name" value="HTH_17"/>
</dbReference>
<dbReference type="InterPro" id="IPR010093">
    <property type="entry name" value="SinI_DNA-bd"/>
</dbReference>
<dbReference type="GO" id="GO:0008168">
    <property type="term" value="F:methyltransferase activity"/>
    <property type="evidence" value="ECO:0007669"/>
    <property type="project" value="UniProtKB-KW"/>
</dbReference>
<dbReference type="RefSeq" id="WP_260572445.1">
    <property type="nucleotide sequence ID" value="NZ_CP104205.1"/>
</dbReference>
<keyword evidence="3 6" id="KW-0949">S-adenosyl-L-methionine</keyword>
<sequence length="344" mass="38459">MLSVKEVSEILQITPQQVRNLCRDGKVKAEMVGKSWIINEADLDEFCSSTSAGVAEDQLFYGLGTPKKSDKPIAISFFSGAMGMDIGLEQAGFQTLFASEIDNACRKTIVKNRPEIALVGDIREFSPETVREISGLNKTDEIDLVVGGPPCQAFSTAGNRKGFEDERGNVFLSFIDMVIGLNPKYAVIENVRGLLSAPLKHRPHNQRGEGFPNLTVDELPGGALHEILNRLENAGYAVSFNLYNAANFGTPQKRERVVIICSRDGIRPPYLEPTNSENSSFGLPKWKTFKQAVKNLLPENAEHIAFPEKRLKYYRLLKSGENWRNLPDDLQREAMGKSYFSRRW</sequence>
<dbReference type="InterPro" id="IPR001525">
    <property type="entry name" value="C5_MeTfrase"/>
</dbReference>
<reference evidence="10" key="1">
    <citation type="submission" date="2022-09" db="EMBL/GenBank/DDBJ databases">
        <title>Maribacter litopenaei sp. nov., isolated from the intestinal tract of the Pacific White Shrimp, Litopenaeus vannamei.</title>
        <authorList>
            <person name="Kim S.Y."/>
            <person name="Hwang C.Y."/>
        </authorList>
    </citation>
    <scope>NUCLEOTIDE SEQUENCE</scope>
    <source>
        <strain evidence="10">HL-LV01</strain>
    </source>
</reference>
<dbReference type="NCBIfam" id="TIGR01764">
    <property type="entry name" value="excise"/>
    <property type="match status" value="1"/>
</dbReference>
<dbReference type="Proteomes" id="UP001059209">
    <property type="component" value="Chromosome"/>
</dbReference>
<dbReference type="Pfam" id="PF00145">
    <property type="entry name" value="DNA_methylase"/>
    <property type="match status" value="1"/>
</dbReference>
<feature type="active site" evidence="6">
    <location>
        <position position="151"/>
    </location>
</feature>
<evidence type="ECO:0000256" key="5">
    <source>
        <dbReference type="ARBA" id="ARBA00047422"/>
    </source>
</evidence>
<dbReference type="PROSITE" id="PS00094">
    <property type="entry name" value="C5_MTASE_1"/>
    <property type="match status" value="1"/>
</dbReference>
<proteinExistence type="inferred from homology"/>